<feature type="compositionally biased region" description="Basic and acidic residues" evidence="1">
    <location>
        <begin position="430"/>
        <end position="442"/>
    </location>
</feature>
<dbReference type="Pfam" id="PF23128">
    <property type="entry name" value="YbjQ_4"/>
    <property type="match status" value="1"/>
</dbReference>
<dbReference type="InterPro" id="IPR038983">
    <property type="entry name" value="C2CD5"/>
</dbReference>
<accession>A0A914WAA5</accession>
<dbReference type="Proteomes" id="UP000887566">
    <property type="component" value="Unplaced"/>
</dbReference>
<dbReference type="GO" id="GO:0031340">
    <property type="term" value="P:positive regulation of vesicle fusion"/>
    <property type="evidence" value="ECO:0007669"/>
    <property type="project" value="TreeGrafter"/>
</dbReference>
<keyword evidence="4" id="KW-1185">Reference proteome</keyword>
<dbReference type="GO" id="GO:0005509">
    <property type="term" value="F:calcium ion binding"/>
    <property type="evidence" value="ECO:0007669"/>
    <property type="project" value="TreeGrafter"/>
</dbReference>
<feature type="region of interest" description="Disordered" evidence="1">
    <location>
        <begin position="424"/>
        <end position="445"/>
    </location>
</feature>
<dbReference type="InterPro" id="IPR056431">
    <property type="entry name" value="C2CD5_YbjQ-rel_dom"/>
</dbReference>
<feature type="domain" description="C2" evidence="2">
    <location>
        <begin position="180"/>
        <end position="281"/>
    </location>
</feature>
<evidence type="ECO:0000256" key="1">
    <source>
        <dbReference type="SAM" id="MobiDB-lite"/>
    </source>
</evidence>
<dbReference type="GO" id="GO:0090314">
    <property type="term" value="P:positive regulation of protein targeting to membrane"/>
    <property type="evidence" value="ECO:0007669"/>
    <property type="project" value="TreeGrafter"/>
</dbReference>
<feature type="domain" description="C2CD5 C-terminal" evidence="3">
    <location>
        <begin position="539"/>
        <end position="621"/>
    </location>
</feature>
<feature type="domain" description="C2" evidence="2">
    <location>
        <begin position="21"/>
        <end position="115"/>
    </location>
</feature>
<dbReference type="PANTHER" id="PTHR37412:SF2">
    <property type="entry name" value="C2 DOMAIN-CONTAINING PROTEIN 5"/>
    <property type="match status" value="1"/>
</dbReference>
<dbReference type="AlphaFoldDB" id="A0A914WAA5"/>
<sequence>MYDGDISADPRLTSSSLHSFTPKYPFLTMDSLPKGVVRGLGASVCARSVRLLADAQEQKESAEAVEARNGWWAELRWEIRSHMKSLACNAVLDYKEEFCTRDGVCILSCTGTAILTADQLWARGHHILNENSLLTTAQQHQQHANGDSNSSDCAICHVPYSDASLPFPISLLDCASCGAAKCPDIILATCAVPDGVISGRSLPVQTSVVRKLSNTEDDEDLATEISDLLPFVEHQLHSNLLTELRTARVGRNAIFGMKTVFTLGDGLLVAVTTGLAATLRPLVSPEDPLTSSASAPAVAPQPKRSFLRTALSSPVFELKKLELAADQRDVICVPLNGEEKENTPSPSAIVAGQVVERGDGQQKTASPFRDLRRLSWGSMREAIRLTTTRNDAQSALRVPTASTLACKQTAPSLLLDTRLWQGKTAVDGSSPEKKGDGSPEGKKVRKRLDRLVQKLRRRHHDKEDFASAVFQREVTLRLGVIAEAVTDTAAFYPNLAGLVLFGVATRLAPFNRNATDGDSEVVSISTSHEMIGEGNANIMRQFVGHYDSFFIRETSALKELGGLDAFIRVALDDIVRAVQCYVRAIGGDALVSFRLTLTDLTGSLAKNQAQCLLGVAGDIIHFTRTT</sequence>
<dbReference type="WBParaSite" id="PSAMB.scaffold3591size17669.g21928.t1">
    <property type="protein sequence ID" value="PSAMB.scaffold3591size17669.g21928.t1"/>
    <property type="gene ID" value="PSAMB.scaffold3591size17669.g21928"/>
</dbReference>
<reference evidence="5" key="1">
    <citation type="submission" date="2022-11" db="UniProtKB">
        <authorList>
            <consortium name="WormBaseParasite"/>
        </authorList>
    </citation>
    <scope>IDENTIFICATION</scope>
</reference>
<dbReference type="Pfam" id="PF23025">
    <property type="entry name" value="YbjQ_2"/>
    <property type="match status" value="2"/>
</dbReference>
<evidence type="ECO:0000259" key="3">
    <source>
        <dbReference type="Pfam" id="PF23128"/>
    </source>
</evidence>
<evidence type="ECO:0000259" key="2">
    <source>
        <dbReference type="Pfam" id="PF23025"/>
    </source>
</evidence>
<dbReference type="GO" id="GO:0072659">
    <property type="term" value="P:protein localization to plasma membrane"/>
    <property type="evidence" value="ECO:0007669"/>
    <property type="project" value="TreeGrafter"/>
</dbReference>
<evidence type="ECO:0000313" key="4">
    <source>
        <dbReference type="Proteomes" id="UP000887566"/>
    </source>
</evidence>
<proteinExistence type="predicted"/>
<name>A0A914WAA5_9BILA</name>
<organism evidence="4 5">
    <name type="scientific">Plectus sambesii</name>
    <dbReference type="NCBI Taxonomy" id="2011161"/>
    <lineage>
        <taxon>Eukaryota</taxon>
        <taxon>Metazoa</taxon>
        <taxon>Ecdysozoa</taxon>
        <taxon>Nematoda</taxon>
        <taxon>Chromadorea</taxon>
        <taxon>Plectida</taxon>
        <taxon>Plectina</taxon>
        <taxon>Plectoidea</taxon>
        <taxon>Plectidae</taxon>
        <taxon>Plectus</taxon>
    </lineage>
</organism>
<dbReference type="PANTHER" id="PTHR37412">
    <property type="entry name" value="C2 DOMAIN-CONTAINING PROTEIN 5"/>
    <property type="match status" value="1"/>
</dbReference>
<protein>
    <submittedName>
        <fullName evidence="5">Uncharacterized protein</fullName>
    </submittedName>
</protein>
<evidence type="ECO:0000313" key="5">
    <source>
        <dbReference type="WBParaSite" id="PSAMB.scaffold3591size17669.g21928.t1"/>
    </source>
</evidence>
<dbReference type="GO" id="GO:0065002">
    <property type="term" value="P:intracellular protein transmembrane transport"/>
    <property type="evidence" value="ECO:0007669"/>
    <property type="project" value="TreeGrafter"/>
</dbReference>
<dbReference type="GO" id="GO:0005886">
    <property type="term" value="C:plasma membrane"/>
    <property type="evidence" value="ECO:0007669"/>
    <property type="project" value="TreeGrafter"/>
</dbReference>
<dbReference type="InterPro" id="IPR057815">
    <property type="entry name" value="C2CD5_C"/>
</dbReference>
<dbReference type="GO" id="GO:0005544">
    <property type="term" value="F:calcium-dependent phospholipid binding"/>
    <property type="evidence" value="ECO:0007669"/>
    <property type="project" value="InterPro"/>
</dbReference>
<dbReference type="GO" id="GO:0010828">
    <property type="term" value="P:positive regulation of D-glucose transmembrane transport"/>
    <property type="evidence" value="ECO:0007669"/>
    <property type="project" value="TreeGrafter"/>
</dbReference>